<evidence type="ECO:0000313" key="1">
    <source>
        <dbReference type="EMBL" id="BFM42678.1"/>
    </source>
</evidence>
<name>A0AAT9GZN2_9FLAO</name>
<dbReference type="EMBL" id="AP031573">
    <property type="protein sequence ID" value="BFM42678.1"/>
    <property type="molecule type" value="Genomic_DNA"/>
</dbReference>
<organism evidence="1">
    <name type="scientific">Flavobacterium sp. CFS9</name>
    <dbReference type="NCBI Taxonomy" id="3143118"/>
    <lineage>
        <taxon>Bacteria</taxon>
        <taxon>Pseudomonadati</taxon>
        <taxon>Bacteroidota</taxon>
        <taxon>Flavobacteriia</taxon>
        <taxon>Flavobacteriales</taxon>
        <taxon>Flavobacteriaceae</taxon>
        <taxon>Flavobacterium</taxon>
    </lineage>
</organism>
<protein>
    <submittedName>
        <fullName evidence="1">Uncharacterized protein</fullName>
    </submittedName>
</protein>
<sequence>MKKHEIFESNPDLKEVHMTSDGQSFFKESDAKNHAKTLQDKTVELVVNPSDYENLLDDLDEDQDDFSESDLGKKLIDGLKSFSADQFKNEAEGNFLNSDAPLDSIVADFSGEKVGQATNEPLTPITANADGSENILVEGIGGEIDLNNIPVLSVEETQAVINAASVEEVSADEKKSNAKKGK</sequence>
<dbReference type="RefSeq" id="WP_369617806.1">
    <property type="nucleotide sequence ID" value="NZ_AP031573.1"/>
</dbReference>
<reference evidence="1" key="1">
    <citation type="submission" date="2024-05" db="EMBL/GenBank/DDBJ databases">
        <title>Whole-Genome Sequence of CFS9, a Potential Fish Probiotic Isolated from the Body Surface of Silurus asotus.</title>
        <authorList>
            <person name="Kojima M."/>
            <person name="Tobioka K."/>
            <person name="Yokota K."/>
            <person name="Nakatani H."/>
            <person name="Hori K."/>
            <person name="Tamaru Y."/>
            <person name="Okazaki F."/>
        </authorList>
    </citation>
    <scope>NUCLEOTIDE SEQUENCE</scope>
    <source>
        <strain evidence="1">CFS9</strain>
    </source>
</reference>
<gene>
    <name evidence="1" type="ORF">CFS9_13190</name>
</gene>
<accession>A0AAT9GZN2</accession>
<proteinExistence type="predicted"/>
<dbReference type="AlphaFoldDB" id="A0AAT9GZN2"/>